<dbReference type="InterPro" id="IPR017853">
    <property type="entry name" value="GH"/>
</dbReference>
<gene>
    <name evidence="2" type="ORF">SAMN06265222_10612</name>
</gene>
<dbReference type="RefSeq" id="WP_283432776.1">
    <property type="nucleotide sequence ID" value="NZ_FXUG01000006.1"/>
</dbReference>
<reference evidence="2 3" key="1">
    <citation type="submission" date="2017-05" db="EMBL/GenBank/DDBJ databases">
        <authorList>
            <person name="Varghese N."/>
            <person name="Submissions S."/>
        </authorList>
    </citation>
    <scope>NUCLEOTIDE SEQUENCE [LARGE SCALE GENOMIC DNA]</scope>
    <source>
        <strain evidence="2 3">DSM 25457</strain>
    </source>
</reference>
<dbReference type="Gene3D" id="3.20.20.80">
    <property type="entry name" value="Glycosidases"/>
    <property type="match status" value="1"/>
</dbReference>
<keyword evidence="1" id="KW-0732">Signal</keyword>
<dbReference type="SUPFAM" id="SSF51445">
    <property type="entry name" value="(Trans)glycosidases"/>
    <property type="match status" value="1"/>
</dbReference>
<dbReference type="EMBL" id="FXUG01000006">
    <property type="protein sequence ID" value="SMP58170.1"/>
    <property type="molecule type" value="Genomic_DNA"/>
</dbReference>
<accession>A0ABY1Q7L1</accession>
<sequence>MTNIRPSSAALSIAFSLAIGAAFSTSAWAGDHTLMVKAKPKPHQQWHEYPTRTVASLDGYQAASIKRNKYGSRLDHREKPTGFFYTIKTDGRWWLIDPEGYRHINRGVVSVGIGTGPAQKKAFDREFGNESTWAKQTVALLRDNGFSGTGSWTSDAAIQRASDGVSYCINWNFMTTFSRGRTQRGSGHVNYPEDCILVFEPEWQEFCERRARENIAAYRNDPNLLGYFFDNELPLKPNMISRFLKLKRSDHGYQAAESFLQQRHGSEATEQDLTQADRNAFDDLVMEKYVGTVARAIRRVDPNHMLLGPRLYSSNTSYHVIGKYVDAFCYNLYGTWTPASKATRLADAIGKPLIVTEYYTKGMDAPGLTNESGAGWCVPTQADRGLFYQNFCLDLLESKICVGWHWFKYQDNDPTDTTKDPSNLNSNKGILNNQYEPYSPLLSRMKELNTQVYSLADYFDQRSLQQQTSK</sequence>
<evidence type="ECO:0008006" key="4">
    <source>
        <dbReference type="Google" id="ProtNLM"/>
    </source>
</evidence>
<evidence type="ECO:0000313" key="2">
    <source>
        <dbReference type="EMBL" id="SMP58170.1"/>
    </source>
</evidence>
<name>A0ABY1Q7L1_9BACT</name>
<evidence type="ECO:0000313" key="3">
    <source>
        <dbReference type="Proteomes" id="UP001158067"/>
    </source>
</evidence>
<protein>
    <recommendedName>
        <fullName evidence="4">Agarase</fullName>
    </recommendedName>
</protein>
<proteinExistence type="predicted"/>
<keyword evidence="3" id="KW-1185">Reference proteome</keyword>
<feature type="chain" id="PRO_5046092419" description="Agarase" evidence="1">
    <location>
        <begin position="30"/>
        <end position="470"/>
    </location>
</feature>
<dbReference type="Proteomes" id="UP001158067">
    <property type="component" value="Unassembled WGS sequence"/>
</dbReference>
<organism evidence="2 3">
    <name type="scientific">Neorhodopirellula lusitana</name>
    <dbReference type="NCBI Taxonomy" id="445327"/>
    <lineage>
        <taxon>Bacteria</taxon>
        <taxon>Pseudomonadati</taxon>
        <taxon>Planctomycetota</taxon>
        <taxon>Planctomycetia</taxon>
        <taxon>Pirellulales</taxon>
        <taxon>Pirellulaceae</taxon>
        <taxon>Neorhodopirellula</taxon>
    </lineage>
</organism>
<evidence type="ECO:0000256" key="1">
    <source>
        <dbReference type="SAM" id="SignalP"/>
    </source>
</evidence>
<comment type="caution">
    <text evidence="2">The sequence shown here is derived from an EMBL/GenBank/DDBJ whole genome shotgun (WGS) entry which is preliminary data.</text>
</comment>
<feature type="signal peptide" evidence="1">
    <location>
        <begin position="1"/>
        <end position="29"/>
    </location>
</feature>